<gene>
    <name evidence="1" type="ORF">KTO63_11685</name>
</gene>
<dbReference type="AlphaFoldDB" id="A0A9E2W4S1"/>
<evidence type="ECO:0000313" key="1">
    <source>
        <dbReference type="EMBL" id="MBV4357813.1"/>
    </source>
</evidence>
<comment type="caution">
    <text evidence="1">The sequence shown here is derived from an EMBL/GenBank/DDBJ whole genome shotgun (WGS) entry which is preliminary data.</text>
</comment>
<dbReference type="EMBL" id="JAHSPG010000008">
    <property type="protein sequence ID" value="MBV4357813.1"/>
    <property type="molecule type" value="Genomic_DNA"/>
</dbReference>
<dbReference type="Proteomes" id="UP000812270">
    <property type="component" value="Unassembled WGS sequence"/>
</dbReference>
<name>A0A9E2W4S1_9BACT</name>
<accession>A0A9E2W4S1</accession>
<protein>
    <submittedName>
        <fullName evidence="1">Uncharacterized protein</fullName>
    </submittedName>
</protein>
<proteinExistence type="predicted"/>
<evidence type="ECO:0000313" key="2">
    <source>
        <dbReference type="Proteomes" id="UP000812270"/>
    </source>
</evidence>
<organism evidence="1 2">
    <name type="scientific">Pinibacter aurantiacus</name>
    <dbReference type="NCBI Taxonomy" id="2851599"/>
    <lineage>
        <taxon>Bacteria</taxon>
        <taxon>Pseudomonadati</taxon>
        <taxon>Bacteroidota</taxon>
        <taxon>Chitinophagia</taxon>
        <taxon>Chitinophagales</taxon>
        <taxon>Chitinophagaceae</taxon>
        <taxon>Pinibacter</taxon>
    </lineage>
</organism>
<sequence>MTTHLIKMFLKFGQEKHIRDLYQNGTIFMNSIEYFRKLEDDGLRGDSYEGIKRIKNYPAGQFEIQSLNFKGNYLSLQVREAYETVVGNIFSLYCISSHGWANPNDFKIDEKIKKFGSHCLLIKDNPQFLFLIEEKLKELKVKFNHNFVNYYDKDKVDREITLFEKPLEFEYQKEFRLYVEQKLAQPFIFKIGNLADVAEIYNSKDIVDSLRLTNS</sequence>
<dbReference type="RefSeq" id="WP_217791468.1">
    <property type="nucleotide sequence ID" value="NZ_JAHSPG010000008.1"/>
</dbReference>
<reference evidence="1" key="1">
    <citation type="submission" date="2021-06" db="EMBL/GenBank/DDBJ databases">
        <authorList>
            <person name="Huq M.A."/>
        </authorList>
    </citation>
    <scope>NUCLEOTIDE SEQUENCE</scope>
    <source>
        <strain evidence="1">MAH-26</strain>
    </source>
</reference>
<keyword evidence="2" id="KW-1185">Reference proteome</keyword>